<sequence>MAVSHDNGVENVAGTQTQSFVITGMTCANCSARVEKELNQTPGVLSANVNLATEKATVSYAETTAEALIAAVTNIGYGAILDDENHKKQVAAEKAQHLFKMKRDLIISGILVAPLMISMLLMLAGIHNPVVAFFHNPWVQLILVTPIQFVIGSRFYKGAYHAIKTKAPNMDVLVAMGTTAAYLLSVYNGFFAGKPQELYFESSGMIIALILLGKYLETLAKTKTSNAIKQLVGLQAKTARVVAEDGSVADLTLDQVSVGMTILVRPGEQIPVDGAILDGGTSVDESMLTGESLPVEKMVGDTVFGGTVNTTGTIRMQALKVGNETILARIICMVEDAQGSKAPIQQIADKISGIFVPAVLIAALLTLVLTGIIVGDWQQALIHSVAVLVIACPCALGLATPTAIMVGTGLGAKNGILIKGGQALETASHISSVILDKTGTITVGKPVVTDLQLSDEGYLEVLASLENQSEHPLAQAILSYAQEKGAHLQEVSDFAAVPGFGIKGQVAGVNYRLGTYNFVKELAGAKDYQVVIDQWAAEGKTLMLLADEEKVLGAIAVADQIKETSQAAIKQLQTAGVSVYMLTGDNQKAAQAIGRQVGIPVENIFAEVLPEDKSAKVAYLQDKGEIVGMVGDGINDAPALALADIGIAMGSGTDIAMETADVTLIHSDLTYVGKMIALSQATLRKIKQNLFWAFIYNTIGIPFAALGFLNPIVAGGAMAFSSVSVLLNSLSLNRKKLS</sequence>
<dbReference type="InterPro" id="IPR008250">
    <property type="entry name" value="ATPase_P-typ_transduc_dom_A_sf"/>
</dbReference>
<evidence type="ECO:0000256" key="1">
    <source>
        <dbReference type="ARBA" id="ARBA00004127"/>
    </source>
</evidence>
<dbReference type="NCBIfam" id="TIGR01494">
    <property type="entry name" value="ATPase_P-type"/>
    <property type="match status" value="1"/>
</dbReference>
<dbReference type="Gene3D" id="2.70.150.10">
    <property type="entry name" value="Calcium-transporting ATPase, cytoplasmic transduction domain A"/>
    <property type="match status" value="1"/>
</dbReference>
<dbReference type="InterPro" id="IPR044492">
    <property type="entry name" value="P_typ_ATPase_HD_dom"/>
</dbReference>
<comment type="catalytic activity">
    <reaction evidence="13">
        <text>Cu(+)(in) + ATP + H2O = Cu(+)(out) + ADP + phosphate + H(+)</text>
        <dbReference type="Rhea" id="RHEA:25792"/>
        <dbReference type="ChEBI" id="CHEBI:15377"/>
        <dbReference type="ChEBI" id="CHEBI:15378"/>
        <dbReference type="ChEBI" id="CHEBI:30616"/>
        <dbReference type="ChEBI" id="CHEBI:43474"/>
        <dbReference type="ChEBI" id="CHEBI:49552"/>
        <dbReference type="ChEBI" id="CHEBI:456216"/>
        <dbReference type="EC" id="7.2.2.8"/>
    </reaction>
</comment>
<dbReference type="CDD" id="cd02094">
    <property type="entry name" value="P-type_ATPase_Cu-like"/>
    <property type="match status" value="1"/>
</dbReference>
<reference evidence="16 17" key="2">
    <citation type="submission" date="2024-02" db="EMBL/GenBank/DDBJ databases">
        <title>The Genome Sequence of Enterococcus diestrammenae JM9A.</title>
        <authorList>
            <person name="Earl A."/>
            <person name="Manson A."/>
            <person name="Gilmore M."/>
            <person name="Sanders J."/>
            <person name="Shea T."/>
            <person name="Howe W."/>
            <person name="Livny J."/>
            <person name="Cuomo C."/>
            <person name="Neafsey D."/>
            <person name="Birren B."/>
        </authorList>
    </citation>
    <scope>NUCLEOTIDE SEQUENCE [LARGE SCALE GENOMIC DNA]</scope>
    <source>
        <strain evidence="16 17">JM9A</strain>
    </source>
</reference>
<evidence type="ECO:0000259" key="15">
    <source>
        <dbReference type="PROSITE" id="PS50846"/>
    </source>
</evidence>
<evidence type="ECO:0000256" key="3">
    <source>
        <dbReference type="ARBA" id="ARBA00012517"/>
    </source>
</evidence>
<dbReference type="SFLD" id="SFLDF00027">
    <property type="entry name" value="p-type_atpase"/>
    <property type="match status" value="1"/>
</dbReference>
<dbReference type="CDD" id="cd00371">
    <property type="entry name" value="HMA"/>
    <property type="match status" value="1"/>
</dbReference>
<dbReference type="Gene3D" id="3.40.1110.10">
    <property type="entry name" value="Calcium-transporting ATPase, cytoplasmic domain N"/>
    <property type="match status" value="1"/>
</dbReference>
<dbReference type="InterPro" id="IPR006121">
    <property type="entry name" value="HMA_dom"/>
</dbReference>
<dbReference type="NCBIfam" id="TIGR01525">
    <property type="entry name" value="ATPase-IB_hvy"/>
    <property type="match status" value="1"/>
</dbReference>
<keyword evidence="6 14" id="KW-0547">Nucleotide-binding</keyword>
<dbReference type="EC" id="7.2.2.8" evidence="3"/>
<evidence type="ECO:0000313" key="17">
    <source>
        <dbReference type="Proteomes" id="UP001429357"/>
    </source>
</evidence>
<dbReference type="SFLD" id="SFLDS00003">
    <property type="entry name" value="Haloacid_Dehalogenase"/>
    <property type="match status" value="1"/>
</dbReference>
<evidence type="ECO:0000256" key="14">
    <source>
        <dbReference type="RuleBase" id="RU362081"/>
    </source>
</evidence>
<dbReference type="InterPro" id="IPR027256">
    <property type="entry name" value="P-typ_ATPase_IB"/>
</dbReference>
<protein>
    <recommendedName>
        <fullName evidence="3">P-type Cu(+) transporter</fullName>
        <ecNumber evidence="3">7.2.2.8</ecNumber>
    </recommendedName>
</protein>
<keyword evidence="7" id="KW-0187">Copper transport</keyword>
<dbReference type="Pfam" id="PF00702">
    <property type="entry name" value="Hydrolase"/>
    <property type="match status" value="1"/>
</dbReference>
<feature type="transmembrane region" description="Helical" evidence="14">
    <location>
        <begin position="105"/>
        <end position="126"/>
    </location>
</feature>
<dbReference type="PANTHER" id="PTHR43520:SF8">
    <property type="entry name" value="P-TYPE CU(+) TRANSPORTER"/>
    <property type="match status" value="1"/>
</dbReference>
<reference evidence="17" key="1">
    <citation type="submission" date="2016-06" db="EMBL/GenBank/DDBJ databases">
        <title>Four novel species of enterococci isolated from chicken manure.</title>
        <authorList>
            <person name="Van Tyne D."/>
        </authorList>
    </citation>
    <scope>NUCLEOTIDE SEQUENCE [LARGE SCALE GENOMIC DNA]</scope>
    <source>
        <strain evidence="17">JM9A</strain>
    </source>
</reference>
<evidence type="ECO:0000256" key="6">
    <source>
        <dbReference type="ARBA" id="ARBA00022741"/>
    </source>
</evidence>
<evidence type="ECO:0000256" key="9">
    <source>
        <dbReference type="ARBA" id="ARBA00022967"/>
    </source>
</evidence>
<keyword evidence="5 14" id="KW-0479">Metal-binding</keyword>
<keyword evidence="10 14" id="KW-1133">Transmembrane helix</keyword>
<feature type="domain" description="HMA" evidence="15">
    <location>
        <begin position="16"/>
        <end position="80"/>
    </location>
</feature>
<dbReference type="RefSeq" id="WP_161869623.1">
    <property type="nucleotide sequence ID" value="NZ_MAEI02000001.1"/>
</dbReference>
<dbReference type="PROSITE" id="PS00154">
    <property type="entry name" value="ATPASE_E1_E2"/>
    <property type="match status" value="1"/>
</dbReference>
<evidence type="ECO:0000256" key="11">
    <source>
        <dbReference type="ARBA" id="ARBA00023008"/>
    </source>
</evidence>
<accession>A0ABV0F3I8</accession>
<dbReference type="PROSITE" id="PS01047">
    <property type="entry name" value="HMA_1"/>
    <property type="match status" value="1"/>
</dbReference>
<feature type="transmembrane region" description="Helical" evidence="14">
    <location>
        <begin position="380"/>
        <end position="399"/>
    </location>
</feature>
<dbReference type="Gene3D" id="3.40.50.1000">
    <property type="entry name" value="HAD superfamily/HAD-like"/>
    <property type="match status" value="1"/>
</dbReference>
<dbReference type="Gene3D" id="3.30.70.100">
    <property type="match status" value="1"/>
</dbReference>
<feature type="transmembrane region" description="Helical" evidence="14">
    <location>
        <begin position="198"/>
        <end position="216"/>
    </location>
</feature>
<dbReference type="InterPro" id="IPR059000">
    <property type="entry name" value="ATPase_P-type_domA"/>
</dbReference>
<evidence type="ECO:0000256" key="12">
    <source>
        <dbReference type="ARBA" id="ARBA00023136"/>
    </source>
</evidence>
<dbReference type="InterPro" id="IPR023299">
    <property type="entry name" value="ATPase_P-typ_cyto_dom_N"/>
</dbReference>
<name>A0ABV0F3I8_9ENTE</name>
<feature type="transmembrane region" description="Helical" evidence="14">
    <location>
        <begin position="132"/>
        <end position="151"/>
    </location>
</feature>
<keyword evidence="9" id="KW-1278">Translocase</keyword>
<keyword evidence="8 14" id="KW-0067">ATP-binding</keyword>
<evidence type="ECO:0000256" key="10">
    <source>
        <dbReference type="ARBA" id="ARBA00022989"/>
    </source>
</evidence>
<keyword evidence="7" id="KW-0406">Ion transport</keyword>
<evidence type="ECO:0000256" key="2">
    <source>
        <dbReference type="ARBA" id="ARBA00006024"/>
    </source>
</evidence>
<dbReference type="InterPro" id="IPR036412">
    <property type="entry name" value="HAD-like_sf"/>
</dbReference>
<dbReference type="InterPro" id="IPR036163">
    <property type="entry name" value="HMA_dom_sf"/>
</dbReference>
<dbReference type="InterPro" id="IPR017969">
    <property type="entry name" value="Heavy-metal-associated_CS"/>
</dbReference>
<dbReference type="InterPro" id="IPR023298">
    <property type="entry name" value="ATPase_P-typ_TM_dom_sf"/>
</dbReference>
<dbReference type="NCBIfam" id="TIGR01511">
    <property type="entry name" value="ATPase-IB1_Cu"/>
    <property type="match status" value="1"/>
</dbReference>
<evidence type="ECO:0000256" key="7">
    <source>
        <dbReference type="ARBA" id="ARBA00022796"/>
    </source>
</evidence>
<organism evidence="16 17">
    <name type="scientific">Enterococcus diestrammenae</name>
    <dbReference type="NCBI Taxonomy" id="1155073"/>
    <lineage>
        <taxon>Bacteria</taxon>
        <taxon>Bacillati</taxon>
        <taxon>Bacillota</taxon>
        <taxon>Bacilli</taxon>
        <taxon>Lactobacillales</taxon>
        <taxon>Enterococcaceae</taxon>
        <taxon>Enterococcus</taxon>
    </lineage>
</organism>
<keyword evidence="12 14" id="KW-0472">Membrane</keyword>
<comment type="caution">
    <text evidence="16">The sequence shown here is derived from an EMBL/GenBank/DDBJ whole genome shotgun (WGS) entry which is preliminary data.</text>
</comment>
<comment type="similarity">
    <text evidence="2 14">Belongs to the cation transport ATPase (P-type) (TC 3.A.3) family. Type IB subfamily.</text>
</comment>
<dbReference type="InterPro" id="IPR018303">
    <property type="entry name" value="ATPase_P-typ_P_site"/>
</dbReference>
<evidence type="ECO:0000256" key="4">
    <source>
        <dbReference type="ARBA" id="ARBA00022692"/>
    </source>
</evidence>
<keyword evidence="7" id="KW-0813">Transport</keyword>
<proteinExistence type="inferred from homology"/>
<evidence type="ECO:0000313" key="16">
    <source>
        <dbReference type="EMBL" id="MEO1782626.1"/>
    </source>
</evidence>
<dbReference type="InterPro" id="IPR023214">
    <property type="entry name" value="HAD_sf"/>
</dbReference>
<evidence type="ECO:0000256" key="13">
    <source>
        <dbReference type="ARBA" id="ARBA00049289"/>
    </source>
</evidence>
<keyword evidence="4 14" id="KW-0812">Transmembrane</keyword>
<feature type="transmembrane region" description="Helical" evidence="14">
    <location>
        <begin position="354"/>
        <end position="374"/>
    </location>
</feature>
<dbReference type="SUPFAM" id="SSF81653">
    <property type="entry name" value="Calcium ATPase, transduction domain A"/>
    <property type="match status" value="1"/>
</dbReference>
<keyword evidence="11" id="KW-0186">Copper</keyword>
<dbReference type="SFLD" id="SFLDG00002">
    <property type="entry name" value="C1.7:_P-type_atpase_like"/>
    <property type="match status" value="1"/>
</dbReference>
<dbReference type="PRINTS" id="PR00941">
    <property type="entry name" value="CDATPASE"/>
</dbReference>
<dbReference type="PANTHER" id="PTHR43520">
    <property type="entry name" value="ATP7, ISOFORM B"/>
    <property type="match status" value="1"/>
</dbReference>
<dbReference type="InterPro" id="IPR001757">
    <property type="entry name" value="P_typ_ATPase"/>
</dbReference>
<feature type="transmembrane region" description="Helical" evidence="14">
    <location>
        <begin position="689"/>
        <end position="706"/>
    </location>
</feature>
<comment type="subcellular location">
    <subcellularLocation>
        <location evidence="14">Cell membrane</location>
    </subcellularLocation>
    <subcellularLocation>
        <location evidence="1">Endomembrane system</location>
        <topology evidence="1">Multi-pass membrane protein</topology>
    </subcellularLocation>
</comment>
<dbReference type="SUPFAM" id="SSF56784">
    <property type="entry name" value="HAD-like"/>
    <property type="match status" value="1"/>
</dbReference>
<dbReference type="Pfam" id="PF00403">
    <property type="entry name" value="HMA"/>
    <property type="match status" value="1"/>
</dbReference>
<gene>
    <name evidence="16" type="ORF">BAU18_002238</name>
</gene>
<feature type="transmembrane region" description="Helical" evidence="14">
    <location>
        <begin position="712"/>
        <end position="732"/>
    </location>
</feature>
<dbReference type="Pfam" id="PF00122">
    <property type="entry name" value="E1-E2_ATPase"/>
    <property type="match status" value="1"/>
</dbReference>
<dbReference type="SUPFAM" id="SSF81665">
    <property type="entry name" value="Calcium ATPase, transmembrane domain M"/>
    <property type="match status" value="1"/>
</dbReference>
<keyword evidence="14" id="KW-1003">Cell membrane</keyword>
<dbReference type="PROSITE" id="PS50846">
    <property type="entry name" value="HMA_2"/>
    <property type="match status" value="1"/>
</dbReference>
<dbReference type="EMBL" id="MAEI02000001">
    <property type="protein sequence ID" value="MEO1782626.1"/>
    <property type="molecule type" value="Genomic_DNA"/>
</dbReference>
<evidence type="ECO:0000256" key="5">
    <source>
        <dbReference type="ARBA" id="ARBA00022723"/>
    </source>
</evidence>
<dbReference type="Proteomes" id="UP001429357">
    <property type="component" value="Unassembled WGS sequence"/>
</dbReference>
<keyword evidence="17" id="KW-1185">Reference proteome</keyword>
<dbReference type="SUPFAM" id="SSF55008">
    <property type="entry name" value="HMA, heavy metal-associated domain"/>
    <property type="match status" value="1"/>
</dbReference>
<dbReference type="PRINTS" id="PR00119">
    <property type="entry name" value="CATATPASE"/>
</dbReference>
<evidence type="ECO:0000256" key="8">
    <source>
        <dbReference type="ARBA" id="ARBA00022840"/>
    </source>
</evidence>
<feature type="transmembrane region" description="Helical" evidence="14">
    <location>
        <begin position="172"/>
        <end position="192"/>
    </location>
</feature>